<dbReference type="InterPro" id="IPR011990">
    <property type="entry name" value="TPR-like_helical_dom_sf"/>
</dbReference>
<feature type="repeat" description="TPR" evidence="3">
    <location>
        <begin position="905"/>
        <end position="938"/>
    </location>
</feature>
<keyword evidence="2 3" id="KW-0802">TPR repeat</keyword>
<feature type="repeat" description="TPR" evidence="3">
    <location>
        <begin position="688"/>
        <end position="721"/>
    </location>
</feature>
<name>A0A5J4Z267_PORPP</name>
<dbReference type="GO" id="GO:0006355">
    <property type="term" value="P:regulation of DNA-templated transcription"/>
    <property type="evidence" value="ECO:0007669"/>
    <property type="project" value="InterPro"/>
</dbReference>
<organism evidence="5 6">
    <name type="scientific">Porphyridium purpureum</name>
    <name type="common">Red alga</name>
    <name type="synonym">Porphyridium cruentum</name>
    <dbReference type="NCBI Taxonomy" id="35688"/>
    <lineage>
        <taxon>Eukaryota</taxon>
        <taxon>Rhodophyta</taxon>
        <taxon>Bangiophyceae</taxon>
        <taxon>Porphyridiales</taxon>
        <taxon>Porphyridiaceae</taxon>
        <taxon>Porphyridium</taxon>
    </lineage>
</organism>
<evidence type="ECO:0000256" key="2">
    <source>
        <dbReference type="ARBA" id="ARBA00022803"/>
    </source>
</evidence>
<dbReference type="Pfam" id="PF13181">
    <property type="entry name" value="TPR_8"/>
    <property type="match status" value="2"/>
</dbReference>
<evidence type="ECO:0000256" key="4">
    <source>
        <dbReference type="SAM" id="MobiDB-lite"/>
    </source>
</evidence>
<accession>A0A5J4Z267</accession>
<dbReference type="Gene3D" id="1.25.40.10">
    <property type="entry name" value="Tetratricopeptide repeat domain"/>
    <property type="match status" value="3"/>
</dbReference>
<dbReference type="PROSITE" id="PS50293">
    <property type="entry name" value="TPR_REGION"/>
    <property type="match status" value="1"/>
</dbReference>
<sequence length="1183" mass="130906">MRVANGIAEGAAVGEKAHGLELRGGLGSPVDEEADSSDSAVLEWDLIRWKPDEAVQRLRDARAPFVVWTAAVKFLLDSGNRTGAARLLAALEDDASQLKLSREQKITVYVALGHCACMDALASLDGKVNDSKMMQADQYYTLAQNLSLENSLAWEAKAWFNLILKNWEVADSLFTSAENLRKEQKIEKKSLVLCTGKAALLMRKGEYKEAAEIIAGLIHEMRVPPGVWIALGYCLAYQAHYESAYQIMEFVANNATPGSRERTEALVAAATFQLREAAPCMLNPKGKAEGLRHAHVALECLIECVGPCEQLGIREDPRAPAMLAEVCFLEGDVHAAKRHAARALEVFELELAEAASNKDRQRQSAFSVTRHADIIFQYARALHATGDFTDAQARYREAIELVDTFNSLSVKRAAVAGSSAAAGSSNHALVGTDLAAVHPSARLNLALILLGSDPDGEEEAIQVLETLTEWYQKHLGEEFRSSIGKRALGVAYYSLACKKKIRLNESKALASEKAGGSSSKIAAAMVSERRKYDELRNKAMKFLCEGLDFSSAGDENEFIVSAEQGQRLVHYSALASYAMLLADARGVDKPEIALKYFEEAIEALGGIHEAPYQLICNAGALVGRSEPVRGLEMMRAAAIAAKRLPVSEVLVAHLAIVEYNICRLMEMSGHPEAMEAYEQFLVVYPNYPEAYTRLGCMYEKVANYEEAERYFREALKKAAELGSLCDQAKVVSNGFLIALQGKKKQYKALQHALEETVNKSGDAYSQIALICFLLDHLSSLEPKRKAKMLEQIGTRLYKVMKENPSNVLAVGALGCFYMESGMVEDARDCFQQIVTHPVAGAAAKVNLAHSQLETGIRILGEEMVAEEERNRLASASFDQATALYTEALQSFQDGSVEKVAGCTRLQLLYLLGRCHYRNGKYEQGIHCFQQCVHWAPQYLTVWFALALCLMEAAEILVRTHNQTLEGLRRGAMYFDRAMRIWNKLREGAKTTESQMGGPAGERWTRKHGQDADHCYQWCKAMARQANIKHSNALDAENVKQRARAAKQEQLQREENERKQREQEEHERAERERLEQMVRIEEVKAEVKRVQEDAMRQVGERVGGRRGSATAADGSEHGSDEEGGATPVPEKPKKRRKQAPRVKEAGAMGSSSRKKPRLRQEAVAGDASDSDEDLLKMLDEGDSD</sequence>
<comment type="caution">
    <text evidence="5">The sequence shown here is derived from an EMBL/GenBank/DDBJ whole genome shotgun (WGS) entry which is preliminary data.</text>
</comment>
<dbReference type="PANTHER" id="PTHR14027">
    <property type="entry name" value="RNA POLYMERASE-ASSOCIATED PROTEIN CTR9"/>
    <property type="match status" value="1"/>
</dbReference>
<dbReference type="Proteomes" id="UP000324585">
    <property type="component" value="Unassembled WGS sequence"/>
</dbReference>
<dbReference type="InterPro" id="IPR031101">
    <property type="entry name" value="Ctr9"/>
</dbReference>
<dbReference type="AlphaFoldDB" id="A0A5J4Z267"/>
<proteinExistence type="predicted"/>
<dbReference type="PANTHER" id="PTHR14027:SF2">
    <property type="entry name" value="RNA POLYMERASE-ASSOCIATED PROTEIN CTR9 HOMOLOG"/>
    <property type="match status" value="1"/>
</dbReference>
<evidence type="ECO:0000313" key="6">
    <source>
        <dbReference type="Proteomes" id="UP000324585"/>
    </source>
</evidence>
<reference evidence="6" key="1">
    <citation type="journal article" date="2019" name="Nat. Commun.">
        <title>Expansion of phycobilisome linker gene families in mesophilic red algae.</title>
        <authorList>
            <person name="Lee J."/>
            <person name="Kim D."/>
            <person name="Bhattacharya D."/>
            <person name="Yoon H.S."/>
        </authorList>
    </citation>
    <scope>NUCLEOTIDE SEQUENCE [LARGE SCALE GENOMIC DNA]</scope>
    <source>
        <strain evidence="6">CCMP 1328</strain>
    </source>
</reference>
<keyword evidence="6" id="KW-1185">Reference proteome</keyword>
<dbReference type="OrthoDB" id="343875at2759"/>
<feature type="compositionally biased region" description="Basic and acidic residues" evidence="4">
    <location>
        <begin position="1093"/>
        <end position="1102"/>
    </location>
</feature>
<dbReference type="SMART" id="SM00028">
    <property type="entry name" value="TPR"/>
    <property type="match status" value="5"/>
</dbReference>
<evidence type="ECO:0000256" key="3">
    <source>
        <dbReference type="PROSITE-ProRule" id="PRU00339"/>
    </source>
</evidence>
<dbReference type="EMBL" id="VRMN01000001">
    <property type="protein sequence ID" value="KAA8497931.1"/>
    <property type="molecule type" value="Genomic_DNA"/>
</dbReference>
<dbReference type="GO" id="GO:0006368">
    <property type="term" value="P:transcription elongation by RNA polymerase II"/>
    <property type="evidence" value="ECO:0007669"/>
    <property type="project" value="TreeGrafter"/>
</dbReference>
<feature type="region of interest" description="Disordered" evidence="4">
    <location>
        <begin position="1031"/>
        <end position="1071"/>
    </location>
</feature>
<dbReference type="GO" id="GO:0016593">
    <property type="term" value="C:Cdc73/Paf1 complex"/>
    <property type="evidence" value="ECO:0007669"/>
    <property type="project" value="TreeGrafter"/>
</dbReference>
<keyword evidence="1" id="KW-0677">Repeat</keyword>
<gene>
    <name evidence="5" type="ORF">FVE85_5516</name>
</gene>
<feature type="compositionally biased region" description="Basic and acidic residues" evidence="4">
    <location>
        <begin position="1172"/>
        <end position="1183"/>
    </location>
</feature>
<dbReference type="InterPro" id="IPR019734">
    <property type="entry name" value="TPR_rpt"/>
</dbReference>
<dbReference type="GO" id="GO:0000993">
    <property type="term" value="F:RNA polymerase II complex binding"/>
    <property type="evidence" value="ECO:0007669"/>
    <property type="project" value="TreeGrafter"/>
</dbReference>
<dbReference type="SUPFAM" id="SSF48452">
    <property type="entry name" value="TPR-like"/>
    <property type="match status" value="4"/>
</dbReference>
<evidence type="ECO:0000313" key="5">
    <source>
        <dbReference type="EMBL" id="KAA8497931.1"/>
    </source>
</evidence>
<feature type="region of interest" description="Disordered" evidence="4">
    <location>
        <begin position="1093"/>
        <end position="1183"/>
    </location>
</feature>
<feature type="compositionally biased region" description="Basic and acidic residues" evidence="4">
    <location>
        <begin position="1045"/>
        <end position="1071"/>
    </location>
</feature>
<evidence type="ECO:0000256" key="1">
    <source>
        <dbReference type="ARBA" id="ARBA00022737"/>
    </source>
</evidence>
<protein>
    <submittedName>
        <fullName evidence="5">RNA polymerase-associated protein CTR9-like</fullName>
    </submittedName>
</protein>
<dbReference type="PROSITE" id="PS50005">
    <property type="entry name" value="TPR"/>
    <property type="match status" value="2"/>
</dbReference>